<reference evidence="3" key="1">
    <citation type="journal article" date="2014" name="Int. J. Syst. Evol. Microbiol.">
        <title>Complete genome sequence of Corynebacterium casei LMG S-19264T (=DSM 44701T), isolated from a smear-ripened cheese.</title>
        <authorList>
            <consortium name="US DOE Joint Genome Institute (JGI-PGF)"/>
            <person name="Walter F."/>
            <person name="Albersmeier A."/>
            <person name="Kalinowski J."/>
            <person name="Ruckert C."/>
        </authorList>
    </citation>
    <scope>NUCLEOTIDE SEQUENCE</scope>
    <source>
        <strain evidence="3">JCM 3172</strain>
    </source>
</reference>
<keyword evidence="4" id="KW-1185">Reference proteome</keyword>
<accession>A0A918LN89</accession>
<sequence length="110" mass="12089">MSPGAERAESDGASRKPEELAQWEGERLRFPERCAERTATREEEKRMTYDRLVCANCAAPVSEGRCPVCRANRERLQQQGPLGGLSPTALLTLLVVLIAAMALLAAYRTA</sequence>
<comment type="caution">
    <text evidence="3">The sequence shown here is derived from an EMBL/GenBank/DDBJ whole genome shotgun (WGS) entry which is preliminary data.</text>
</comment>
<gene>
    <name evidence="3" type="ORF">GCM10014713_20640</name>
</gene>
<name>A0A918LN89_9ACTN</name>
<proteinExistence type="predicted"/>
<dbReference type="Proteomes" id="UP000619486">
    <property type="component" value="Unassembled WGS sequence"/>
</dbReference>
<evidence type="ECO:0000256" key="1">
    <source>
        <dbReference type="SAM" id="MobiDB-lite"/>
    </source>
</evidence>
<keyword evidence="2" id="KW-0472">Membrane</keyword>
<evidence type="ECO:0000313" key="3">
    <source>
        <dbReference type="EMBL" id="GGT27265.1"/>
    </source>
</evidence>
<evidence type="ECO:0000256" key="2">
    <source>
        <dbReference type="SAM" id="Phobius"/>
    </source>
</evidence>
<evidence type="ECO:0000313" key="4">
    <source>
        <dbReference type="Proteomes" id="UP000619486"/>
    </source>
</evidence>
<feature type="region of interest" description="Disordered" evidence="1">
    <location>
        <begin position="1"/>
        <end position="23"/>
    </location>
</feature>
<reference evidence="3" key="2">
    <citation type="submission" date="2020-09" db="EMBL/GenBank/DDBJ databases">
        <authorList>
            <person name="Sun Q."/>
            <person name="Ohkuma M."/>
        </authorList>
    </citation>
    <scope>NUCLEOTIDE SEQUENCE</scope>
    <source>
        <strain evidence="3">JCM 3172</strain>
    </source>
</reference>
<protein>
    <submittedName>
        <fullName evidence="3">Uncharacterized protein</fullName>
    </submittedName>
</protein>
<dbReference type="AlphaFoldDB" id="A0A918LN89"/>
<organism evidence="3 4">
    <name type="scientific">Streptomyces purpureus</name>
    <dbReference type="NCBI Taxonomy" id="1951"/>
    <lineage>
        <taxon>Bacteria</taxon>
        <taxon>Bacillati</taxon>
        <taxon>Actinomycetota</taxon>
        <taxon>Actinomycetes</taxon>
        <taxon>Kitasatosporales</taxon>
        <taxon>Streptomycetaceae</taxon>
        <taxon>Streptomyces</taxon>
    </lineage>
</organism>
<dbReference type="EMBL" id="BMQQ01000006">
    <property type="protein sequence ID" value="GGT27265.1"/>
    <property type="molecule type" value="Genomic_DNA"/>
</dbReference>
<feature type="transmembrane region" description="Helical" evidence="2">
    <location>
        <begin position="89"/>
        <end position="107"/>
    </location>
</feature>
<keyword evidence="2" id="KW-1133">Transmembrane helix</keyword>
<keyword evidence="2" id="KW-0812">Transmembrane</keyword>